<reference evidence="2" key="1">
    <citation type="submission" date="2024-06" db="EMBL/GenBank/DDBJ databases">
        <title>The genome sequences of Kitasatospora sp. strain HUAS MG31.</title>
        <authorList>
            <person name="Mo P."/>
        </authorList>
    </citation>
    <scope>NUCLEOTIDE SEQUENCE</scope>
    <source>
        <strain evidence="2">HUAS MG31</strain>
    </source>
</reference>
<evidence type="ECO:0000256" key="1">
    <source>
        <dbReference type="SAM" id="Phobius"/>
    </source>
</evidence>
<feature type="transmembrane region" description="Helical" evidence="1">
    <location>
        <begin position="64"/>
        <end position="84"/>
    </location>
</feature>
<sequence>MQISIGDVVRDRADQALGTVAGVASRSDGNVLVVQLSGGGLRNVAPYDLEVVARRAAPMTACRSIAISAAVLIAIMAAFLGAQAERTLGAGWLLTLMVSLGSSTTVIAAFQMLLRMTGPRRIRL</sequence>
<keyword evidence="1" id="KW-0812">Transmembrane</keyword>
<protein>
    <submittedName>
        <fullName evidence="2">Uncharacterized protein</fullName>
    </submittedName>
</protein>
<gene>
    <name evidence="2" type="ORF">ABWK59_25280</name>
</gene>
<dbReference type="RefSeq" id="WP_354642905.1">
    <property type="nucleotide sequence ID" value="NZ_CP159872.1"/>
</dbReference>
<dbReference type="KEGG" id="kcm:ABWK59_25280"/>
<dbReference type="AlphaFoldDB" id="A0AAU8K1B1"/>
<dbReference type="EMBL" id="CP159872">
    <property type="protein sequence ID" value="XCM81975.1"/>
    <property type="molecule type" value="Genomic_DNA"/>
</dbReference>
<name>A0AAU8K1B1_9ACTN</name>
<keyword evidence="1" id="KW-1133">Transmembrane helix</keyword>
<accession>A0AAU8K1B1</accession>
<feature type="transmembrane region" description="Helical" evidence="1">
    <location>
        <begin position="90"/>
        <end position="114"/>
    </location>
</feature>
<evidence type="ECO:0000313" key="2">
    <source>
        <dbReference type="EMBL" id="XCM81975.1"/>
    </source>
</evidence>
<proteinExistence type="predicted"/>
<organism evidence="2">
    <name type="scientific">Kitasatospora camelliae</name>
    <dbReference type="NCBI Taxonomy" id="3156397"/>
    <lineage>
        <taxon>Bacteria</taxon>
        <taxon>Bacillati</taxon>
        <taxon>Actinomycetota</taxon>
        <taxon>Actinomycetes</taxon>
        <taxon>Kitasatosporales</taxon>
        <taxon>Streptomycetaceae</taxon>
        <taxon>Kitasatospora</taxon>
    </lineage>
</organism>
<keyword evidence="1" id="KW-0472">Membrane</keyword>